<protein>
    <submittedName>
        <fullName evidence="6">ABC transporter, ATP-binding protein</fullName>
    </submittedName>
</protein>
<dbReference type="SMART" id="SM00382">
    <property type="entry name" value="AAA"/>
    <property type="match status" value="1"/>
</dbReference>
<evidence type="ECO:0000313" key="7">
    <source>
        <dbReference type="Proteomes" id="UP000092582"/>
    </source>
</evidence>
<proteinExistence type="inferred from homology"/>
<comment type="similarity">
    <text evidence="1">Belongs to the ABC transporter superfamily.</text>
</comment>
<evidence type="ECO:0000256" key="3">
    <source>
        <dbReference type="ARBA" id="ARBA00022741"/>
    </source>
</evidence>
<organism evidence="6 7">
    <name type="scientific">Cryobacterium arcticum</name>
    <dbReference type="NCBI Taxonomy" id="670052"/>
    <lineage>
        <taxon>Bacteria</taxon>
        <taxon>Bacillati</taxon>
        <taxon>Actinomycetota</taxon>
        <taxon>Actinomycetes</taxon>
        <taxon>Micrococcales</taxon>
        <taxon>Microbacteriaceae</taxon>
        <taxon>Cryobacterium</taxon>
    </lineage>
</organism>
<evidence type="ECO:0000313" key="6">
    <source>
        <dbReference type="EMBL" id="ANP74786.1"/>
    </source>
</evidence>
<dbReference type="SUPFAM" id="SSF52540">
    <property type="entry name" value="P-loop containing nucleoside triphosphate hydrolases"/>
    <property type="match status" value="1"/>
</dbReference>
<dbReference type="RefSeq" id="WP_066600464.1">
    <property type="nucleotide sequence ID" value="NZ_CP016283.1"/>
</dbReference>
<dbReference type="GO" id="GO:0005524">
    <property type="term" value="F:ATP binding"/>
    <property type="evidence" value="ECO:0007669"/>
    <property type="project" value="UniProtKB-KW"/>
</dbReference>
<dbReference type="PROSITE" id="PS00211">
    <property type="entry name" value="ABC_TRANSPORTER_1"/>
    <property type="match status" value="1"/>
</dbReference>
<dbReference type="InterPro" id="IPR027417">
    <property type="entry name" value="P-loop_NTPase"/>
</dbReference>
<dbReference type="OrthoDB" id="9804819at2"/>
<geneLocation type="plasmid" evidence="7">
    <name>pp27867_1</name>
</geneLocation>
<dbReference type="InterPro" id="IPR003593">
    <property type="entry name" value="AAA+_ATPase"/>
</dbReference>
<name>A0A1B1BQH5_9MICO</name>
<evidence type="ECO:0000256" key="2">
    <source>
        <dbReference type="ARBA" id="ARBA00022448"/>
    </source>
</evidence>
<gene>
    <name evidence="6" type="ORF">PA27867_3872</name>
</gene>
<evidence type="ECO:0000259" key="5">
    <source>
        <dbReference type="PROSITE" id="PS50893"/>
    </source>
</evidence>
<dbReference type="PROSITE" id="PS50893">
    <property type="entry name" value="ABC_TRANSPORTER_2"/>
    <property type="match status" value="1"/>
</dbReference>
<evidence type="ECO:0000256" key="1">
    <source>
        <dbReference type="ARBA" id="ARBA00005417"/>
    </source>
</evidence>
<dbReference type="InterPro" id="IPR003439">
    <property type="entry name" value="ABC_transporter-like_ATP-bd"/>
</dbReference>
<dbReference type="AlphaFoldDB" id="A0A1B1BQH5"/>
<keyword evidence="4 6" id="KW-0067">ATP-binding</keyword>
<dbReference type="CDD" id="cd03230">
    <property type="entry name" value="ABC_DR_subfamily_A"/>
    <property type="match status" value="1"/>
</dbReference>
<keyword evidence="6" id="KW-0614">Plasmid</keyword>
<keyword evidence="3" id="KW-0547">Nucleotide-binding</keyword>
<dbReference type="EMBL" id="CP016283">
    <property type="protein sequence ID" value="ANP74786.1"/>
    <property type="molecule type" value="Genomic_DNA"/>
</dbReference>
<feature type="domain" description="ABC transporter" evidence="5">
    <location>
        <begin position="6"/>
        <end position="235"/>
    </location>
</feature>
<dbReference type="PATRIC" id="fig|670052.7.peg.3980"/>
<accession>A0A1B1BQH5</accession>
<dbReference type="Gene3D" id="3.40.50.300">
    <property type="entry name" value="P-loop containing nucleotide triphosphate hydrolases"/>
    <property type="match status" value="1"/>
</dbReference>
<dbReference type="GO" id="GO:0016887">
    <property type="term" value="F:ATP hydrolysis activity"/>
    <property type="evidence" value="ECO:0007669"/>
    <property type="project" value="InterPro"/>
</dbReference>
<dbReference type="InterPro" id="IPR017871">
    <property type="entry name" value="ABC_transporter-like_CS"/>
</dbReference>
<dbReference type="PANTHER" id="PTHR43335:SF4">
    <property type="entry name" value="ABC TRANSPORTER, ATP-BINDING PROTEIN"/>
    <property type="match status" value="1"/>
</dbReference>
<dbReference type="KEGG" id="cart:PA27867_3872"/>
<keyword evidence="7" id="KW-1185">Reference proteome</keyword>
<keyword evidence="2" id="KW-0813">Transport</keyword>
<sequence length="245" mass="26739">MTNSAIATDNLSKSYGSEVALDALSLEVGIGEVFGLLGHNGAGKTTTVNVLTTLLEPTQGNAEVAGHSVTADAKGVRAAIGYLPESVQFYDNLTLMENLRFFAQLSGLRRPDQRIHDVLRILDFEGHDRQRVGTFSKGMRQRVGIAQAILHSPSVLFLDEPTSGLDPEGVRTLRETIVRLNAEFGMTIFMNTHLLSEVTKTCTSIGILRNGKLVHQDTLARTLADFPGEESLEEIYFRLESGHVS</sequence>
<dbReference type="PANTHER" id="PTHR43335">
    <property type="entry name" value="ABC TRANSPORTER, ATP-BINDING PROTEIN"/>
    <property type="match status" value="1"/>
</dbReference>
<dbReference type="Proteomes" id="UP000092582">
    <property type="component" value="Plasmid pP27867_1"/>
</dbReference>
<reference evidence="6 7" key="1">
    <citation type="submission" date="2016-06" db="EMBL/GenBank/DDBJ databases">
        <title>Genome sequencing of Cryobacterium arcticum PAMC 27867.</title>
        <authorList>
            <person name="Lee J."/>
            <person name="Kim O.-S."/>
        </authorList>
    </citation>
    <scope>NUCLEOTIDE SEQUENCE [LARGE SCALE GENOMIC DNA]</scope>
    <source>
        <strain evidence="6 7">PAMC 27867</strain>
        <plasmid evidence="7">pp27867_1</plasmid>
    </source>
</reference>
<dbReference type="Pfam" id="PF00005">
    <property type="entry name" value="ABC_tran"/>
    <property type="match status" value="1"/>
</dbReference>
<evidence type="ECO:0000256" key="4">
    <source>
        <dbReference type="ARBA" id="ARBA00022840"/>
    </source>
</evidence>